<protein>
    <submittedName>
        <fullName evidence="2">Uncharacterized protein</fullName>
    </submittedName>
</protein>
<comment type="caution">
    <text evidence="2">The sequence shown here is derived from an EMBL/GenBank/DDBJ whole genome shotgun (WGS) entry which is preliminary data.</text>
</comment>
<reference evidence="2 3" key="1">
    <citation type="journal article" date="2019" name="Int. J. Syst. Evol. Microbiol.">
        <title>The Global Catalogue of Microorganisms (GCM) 10K type strain sequencing project: providing services to taxonomists for standard genome sequencing and annotation.</title>
        <authorList>
            <consortium name="The Broad Institute Genomics Platform"/>
            <consortium name="The Broad Institute Genome Sequencing Center for Infectious Disease"/>
            <person name="Wu L."/>
            <person name="Ma J."/>
        </authorList>
    </citation>
    <scope>NUCLEOTIDE SEQUENCE [LARGE SCALE GENOMIC DNA]</scope>
    <source>
        <strain evidence="2 3">JCM 15572</strain>
    </source>
</reference>
<evidence type="ECO:0000256" key="1">
    <source>
        <dbReference type="SAM" id="MobiDB-lite"/>
    </source>
</evidence>
<organism evidence="2 3">
    <name type="scientific">Kribbella hippodromi</name>
    <dbReference type="NCBI Taxonomy" id="434347"/>
    <lineage>
        <taxon>Bacteria</taxon>
        <taxon>Bacillati</taxon>
        <taxon>Actinomycetota</taxon>
        <taxon>Actinomycetes</taxon>
        <taxon>Propionibacteriales</taxon>
        <taxon>Kribbellaceae</taxon>
        <taxon>Kribbella</taxon>
    </lineage>
</organism>
<evidence type="ECO:0000313" key="2">
    <source>
        <dbReference type="EMBL" id="GAA1560822.1"/>
    </source>
</evidence>
<accession>A0ABN2CNN8</accession>
<feature type="region of interest" description="Disordered" evidence="1">
    <location>
        <begin position="131"/>
        <end position="158"/>
    </location>
</feature>
<gene>
    <name evidence="2" type="ORF">GCM10009804_17030</name>
</gene>
<dbReference type="EMBL" id="BAAAPH010000004">
    <property type="protein sequence ID" value="GAA1560822.1"/>
    <property type="molecule type" value="Genomic_DNA"/>
</dbReference>
<sequence length="223" mass="23917">MEAQELVRVSIRAVFEDPHMHGGQTGSTEQTVDLLARECVDADRAGGWVVGEQLAEDSGQAGAAVAHVRGWHSEDAGPAGEAEGDYAGEQPGVDVIHRSHQGGRLGFSLVYQSPELQPGELTLGDLLQRRKKIGRPNNPNPRRPNAHAPNPPCDTVRPANTRYTTVLTTANARHTTVLTTANARYTTVLAAVSTWCSAVRVVDHWCLPRADFGGYARAAAPDV</sequence>
<dbReference type="Proteomes" id="UP001501705">
    <property type="component" value="Unassembled WGS sequence"/>
</dbReference>
<name>A0ABN2CNN8_9ACTN</name>
<keyword evidence="3" id="KW-1185">Reference proteome</keyword>
<proteinExistence type="predicted"/>
<evidence type="ECO:0000313" key="3">
    <source>
        <dbReference type="Proteomes" id="UP001501705"/>
    </source>
</evidence>